<organism evidence="1 2">
    <name type="scientific">Pseudoroseicyclus aestuarii</name>
    <dbReference type="NCBI Taxonomy" id="1795041"/>
    <lineage>
        <taxon>Bacteria</taxon>
        <taxon>Pseudomonadati</taxon>
        <taxon>Pseudomonadota</taxon>
        <taxon>Alphaproteobacteria</taxon>
        <taxon>Rhodobacterales</taxon>
        <taxon>Paracoccaceae</taxon>
        <taxon>Pseudoroseicyclus</taxon>
    </lineage>
</organism>
<reference evidence="1 2" key="1">
    <citation type="submission" date="2018-06" db="EMBL/GenBank/DDBJ databases">
        <title>Genomic Encyclopedia of Type Strains, Phase III (KMG-III): the genomes of soil and plant-associated and newly described type strains.</title>
        <authorList>
            <person name="Whitman W."/>
        </authorList>
    </citation>
    <scope>NUCLEOTIDE SEQUENCE [LARGE SCALE GENOMIC DNA]</scope>
    <source>
        <strain evidence="1 2">CECT 9025</strain>
    </source>
</reference>
<proteinExistence type="predicted"/>
<dbReference type="RefSeq" id="WP_110812750.1">
    <property type="nucleotide sequence ID" value="NZ_QJTE01000001.1"/>
</dbReference>
<dbReference type="Proteomes" id="UP000248311">
    <property type="component" value="Unassembled WGS sequence"/>
</dbReference>
<dbReference type="OrthoDB" id="8448547at2"/>
<evidence type="ECO:0000313" key="2">
    <source>
        <dbReference type="Proteomes" id="UP000248311"/>
    </source>
</evidence>
<comment type="caution">
    <text evidence="1">The sequence shown here is derived from an EMBL/GenBank/DDBJ whole genome shotgun (WGS) entry which is preliminary data.</text>
</comment>
<protein>
    <submittedName>
        <fullName evidence="1">Lambda family phage tail tape measure protein</fullName>
    </submittedName>
</protein>
<evidence type="ECO:0000313" key="1">
    <source>
        <dbReference type="EMBL" id="PYE85721.1"/>
    </source>
</evidence>
<accession>A0A318SUY4</accession>
<gene>
    <name evidence="1" type="ORF">DFP88_101391</name>
</gene>
<name>A0A318SUY4_9RHOB</name>
<dbReference type="AlphaFoldDB" id="A0A318SUY4"/>
<sequence length="212" mass="21401">MTDEDLDALERAMASAGGMTAAFTEELGQMRRALGATTRDLGTLERGFSRGLQRALNGVVVGGDRMAEVLHGLAGSMVKTVHAAATKPVTDHVGGLLAQGLNGLVSGLMPHARGGALAGGRTVPFARGGVVTGPVAFPMRGGTGLMGEAGPEAIMPLTRGPDGSLGVAAQGGARPVQVTINVSSPDVAGFRRSQGQIAAEVARAVTRGARNR</sequence>
<keyword evidence="2" id="KW-1185">Reference proteome</keyword>
<dbReference type="EMBL" id="QJTE01000001">
    <property type="protein sequence ID" value="PYE85721.1"/>
    <property type="molecule type" value="Genomic_DNA"/>
</dbReference>